<dbReference type="Proteomes" id="UP001221009">
    <property type="component" value="Chromosome"/>
</dbReference>
<proteinExistence type="predicted"/>
<name>A0A173VLV7_PARDI</name>
<evidence type="ECO:0000259" key="1">
    <source>
        <dbReference type="PROSITE" id="PS51729"/>
    </source>
</evidence>
<dbReference type="SUPFAM" id="SSF55729">
    <property type="entry name" value="Acyl-CoA N-acyltransferases (Nat)"/>
    <property type="match status" value="1"/>
</dbReference>
<dbReference type="Proteomes" id="UP000095591">
    <property type="component" value="Unassembled WGS sequence"/>
</dbReference>
<sequence>MEYTVNHYPDKHRFEVVEDGLTAYVEYRLRGDALDIIHTIVPKPLEGRGIAATLVETAYKYAKEQGLRPLATCSYAVVWLKRHPEF</sequence>
<reference evidence="2 4" key="1">
    <citation type="submission" date="2015-09" db="EMBL/GenBank/DDBJ databases">
        <authorList>
            <consortium name="Pathogen Informatics"/>
        </authorList>
    </citation>
    <scope>NUCLEOTIDE SEQUENCE [LARGE SCALE GENOMIC DNA]</scope>
    <source>
        <strain evidence="2 4">2789STDY5608872</strain>
    </source>
</reference>
<protein>
    <submittedName>
        <fullName evidence="3">GNAT family N-acetyltransferase</fullName>
    </submittedName>
</protein>
<evidence type="ECO:0000313" key="4">
    <source>
        <dbReference type="Proteomes" id="UP000095591"/>
    </source>
</evidence>
<organism evidence="2 4">
    <name type="scientific">Parabacteroides distasonis</name>
    <dbReference type="NCBI Taxonomy" id="823"/>
    <lineage>
        <taxon>Bacteria</taxon>
        <taxon>Pseudomonadati</taxon>
        <taxon>Bacteroidota</taxon>
        <taxon>Bacteroidia</taxon>
        <taxon>Bacteroidales</taxon>
        <taxon>Tannerellaceae</taxon>
        <taxon>Parabacteroides</taxon>
    </lineage>
</organism>
<dbReference type="GeneID" id="93522031"/>
<dbReference type="InterPro" id="IPR016181">
    <property type="entry name" value="Acyl_CoA_acyltransferase"/>
</dbReference>
<dbReference type="AlphaFoldDB" id="A0A173VLV7"/>
<dbReference type="PROSITE" id="PS51729">
    <property type="entry name" value="GNAT_YJDJ"/>
    <property type="match status" value="1"/>
</dbReference>
<dbReference type="PANTHER" id="PTHR31435:SF9">
    <property type="entry name" value="PROTEIN NATD1"/>
    <property type="match status" value="1"/>
</dbReference>
<evidence type="ECO:0000313" key="3">
    <source>
        <dbReference type="EMBL" id="WET62484.1"/>
    </source>
</evidence>
<dbReference type="Pfam" id="PF14542">
    <property type="entry name" value="Acetyltransf_CG"/>
    <property type="match status" value="1"/>
</dbReference>
<dbReference type="Gene3D" id="3.40.630.30">
    <property type="match status" value="1"/>
</dbReference>
<dbReference type="RefSeq" id="WP_008780072.1">
    <property type="nucleotide sequence ID" value="NZ_CDRH01000136.1"/>
</dbReference>
<accession>A0A173VLV7</accession>
<feature type="domain" description="N-acetyltransferase" evidence="1">
    <location>
        <begin position="6"/>
        <end position="86"/>
    </location>
</feature>
<dbReference type="InterPro" id="IPR031165">
    <property type="entry name" value="GNAT_YJDJ"/>
</dbReference>
<dbReference type="PANTHER" id="PTHR31435">
    <property type="entry name" value="PROTEIN NATD1"/>
    <property type="match status" value="1"/>
</dbReference>
<dbReference type="InterPro" id="IPR045057">
    <property type="entry name" value="Gcn5-rel_NAT"/>
</dbReference>
<dbReference type="EMBL" id="CYXP01000008">
    <property type="protein sequence ID" value="CUN27616.1"/>
    <property type="molecule type" value="Genomic_DNA"/>
</dbReference>
<evidence type="ECO:0000313" key="2">
    <source>
        <dbReference type="EMBL" id="CUN27616.1"/>
    </source>
</evidence>
<gene>
    <name evidence="2" type="ORF">ERS852429_03150</name>
    <name evidence="3" type="ORF">P2T59_12275</name>
</gene>
<reference evidence="3" key="2">
    <citation type="submission" date="2023-03" db="EMBL/GenBank/DDBJ databases">
        <title>Parabacteroides distasonis, a bacteria resistant against UC.</title>
        <authorList>
            <person name="Dai W."/>
        </authorList>
    </citation>
    <scope>NUCLEOTIDE SEQUENCE</scope>
    <source>
        <strain evidence="3">F1-28</strain>
    </source>
</reference>
<dbReference type="EMBL" id="CP120353">
    <property type="protein sequence ID" value="WET62484.1"/>
    <property type="molecule type" value="Genomic_DNA"/>
</dbReference>